<keyword evidence="2" id="KW-0813">Transport</keyword>
<dbReference type="PANTHER" id="PTHR43776">
    <property type="entry name" value="TRANSPORT ATP-BINDING PROTEIN"/>
    <property type="match status" value="1"/>
</dbReference>
<dbReference type="InterPro" id="IPR013563">
    <property type="entry name" value="Oligopep_ABC_C"/>
</dbReference>
<dbReference type="RefSeq" id="WP_190921376.1">
    <property type="nucleotide sequence ID" value="NZ_JACXIZ010000060.1"/>
</dbReference>
<dbReference type="GO" id="GO:0005524">
    <property type="term" value="F:ATP binding"/>
    <property type="evidence" value="ECO:0007669"/>
    <property type="project" value="UniProtKB-KW"/>
</dbReference>
<dbReference type="AlphaFoldDB" id="A0A927BWR8"/>
<evidence type="ECO:0000256" key="4">
    <source>
        <dbReference type="ARBA" id="ARBA00022840"/>
    </source>
</evidence>
<comment type="caution">
    <text evidence="6">The sequence shown here is derived from an EMBL/GenBank/DDBJ whole genome shotgun (WGS) entry which is preliminary data.</text>
</comment>
<dbReference type="InterPro" id="IPR017871">
    <property type="entry name" value="ABC_transporter-like_CS"/>
</dbReference>
<dbReference type="Proteomes" id="UP000621560">
    <property type="component" value="Unassembled WGS sequence"/>
</dbReference>
<name>A0A927BWR8_9BACL</name>
<dbReference type="InterPro" id="IPR003439">
    <property type="entry name" value="ABC_transporter-like_ATP-bd"/>
</dbReference>
<organism evidence="6 7">
    <name type="scientific">Paenibacillus sabuli</name>
    <dbReference type="NCBI Taxonomy" id="2772509"/>
    <lineage>
        <taxon>Bacteria</taxon>
        <taxon>Bacillati</taxon>
        <taxon>Bacillota</taxon>
        <taxon>Bacilli</taxon>
        <taxon>Bacillales</taxon>
        <taxon>Paenibacillaceae</taxon>
        <taxon>Paenibacillus</taxon>
    </lineage>
</organism>
<evidence type="ECO:0000256" key="3">
    <source>
        <dbReference type="ARBA" id="ARBA00022741"/>
    </source>
</evidence>
<proteinExistence type="inferred from homology"/>
<evidence type="ECO:0000313" key="7">
    <source>
        <dbReference type="Proteomes" id="UP000621560"/>
    </source>
</evidence>
<evidence type="ECO:0000256" key="2">
    <source>
        <dbReference type="ARBA" id="ARBA00022448"/>
    </source>
</evidence>
<evidence type="ECO:0000313" key="6">
    <source>
        <dbReference type="EMBL" id="MBD2848277.1"/>
    </source>
</evidence>
<comment type="similarity">
    <text evidence="1">Belongs to the ABC transporter superfamily.</text>
</comment>
<gene>
    <name evidence="6" type="ORF">IDH44_24035</name>
</gene>
<evidence type="ECO:0000259" key="5">
    <source>
        <dbReference type="PROSITE" id="PS50893"/>
    </source>
</evidence>
<dbReference type="FunFam" id="3.40.50.300:FF:000016">
    <property type="entry name" value="Oligopeptide ABC transporter ATP-binding component"/>
    <property type="match status" value="1"/>
</dbReference>
<dbReference type="Pfam" id="PF00005">
    <property type="entry name" value="ABC_tran"/>
    <property type="match status" value="1"/>
</dbReference>
<dbReference type="PROSITE" id="PS00211">
    <property type="entry name" value="ABC_TRANSPORTER_1"/>
    <property type="match status" value="1"/>
</dbReference>
<feature type="domain" description="ABC transporter" evidence="5">
    <location>
        <begin position="7"/>
        <end position="262"/>
    </location>
</feature>
<dbReference type="SUPFAM" id="SSF52540">
    <property type="entry name" value="P-loop containing nucleoside triphosphate hydrolases"/>
    <property type="match status" value="1"/>
</dbReference>
<dbReference type="PROSITE" id="PS50893">
    <property type="entry name" value="ABC_TRANSPORTER_2"/>
    <property type="match status" value="1"/>
</dbReference>
<accession>A0A927BWR8</accession>
<dbReference type="EMBL" id="JACXIZ010000060">
    <property type="protein sequence ID" value="MBD2848277.1"/>
    <property type="molecule type" value="Genomic_DNA"/>
</dbReference>
<dbReference type="InterPro" id="IPR003593">
    <property type="entry name" value="AAA+_ATPase"/>
</dbReference>
<protein>
    <submittedName>
        <fullName evidence="6">ATP-binding cassette domain-containing protein</fullName>
    </submittedName>
</protein>
<sequence>MEQEVILEVKGLKMYYPIYSGVFKKVTGHVKAVDDVNLYVKRGETLGLVGESGCGKSSLGKCLVRLQRPTGGEMRYRLPDGQTRDLLTLSKQESFDVRKHVQIVFQDPYSSLNPVKTIYEAFDEPLRKHKMGNKAERKAIIGQLLESVNLRPDYMYRYPHEFSGGQRQRICIARALCINPELIVCDEPVSALDVSIQAQVLNLMKDLQQRFGLTYIFIAHDLSVVEYMSDRIAVMYLGQIVELAPAGSMYSEPRHPYTEALLSAIPIPDPDDSRERIVLRGDVPSPANPPQGCRFHTRCPKCIDICKTVPPELRLVAGTEDHYTACHLVETEEDVQ</sequence>
<evidence type="ECO:0000256" key="1">
    <source>
        <dbReference type="ARBA" id="ARBA00005417"/>
    </source>
</evidence>
<keyword evidence="4 6" id="KW-0067">ATP-binding</keyword>
<dbReference type="Pfam" id="PF08352">
    <property type="entry name" value="oligo_HPY"/>
    <property type="match status" value="1"/>
</dbReference>
<dbReference type="NCBIfam" id="TIGR01727">
    <property type="entry name" value="oligo_HPY"/>
    <property type="match status" value="1"/>
</dbReference>
<dbReference type="InterPro" id="IPR050319">
    <property type="entry name" value="ABC_transp_ATP-bind"/>
</dbReference>
<dbReference type="CDD" id="cd03257">
    <property type="entry name" value="ABC_NikE_OppD_transporters"/>
    <property type="match status" value="1"/>
</dbReference>
<dbReference type="GO" id="GO:0055085">
    <property type="term" value="P:transmembrane transport"/>
    <property type="evidence" value="ECO:0007669"/>
    <property type="project" value="UniProtKB-ARBA"/>
</dbReference>
<keyword evidence="3" id="KW-0547">Nucleotide-binding</keyword>
<dbReference type="GO" id="GO:0015833">
    <property type="term" value="P:peptide transport"/>
    <property type="evidence" value="ECO:0007669"/>
    <property type="project" value="InterPro"/>
</dbReference>
<dbReference type="Gene3D" id="3.40.50.300">
    <property type="entry name" value="P-loop containing nucleotide triphosphate hydrolases"/>
    <property type="match status" value="1"/>
</dbReference>
<dbReference type="GO" id="GO:0016887">
    <property type="term" value="F:ATP hydrolysis activity"/>
    <property type="evidence" value="ECO:0007669"/>
    <property type="project" value="InterPro"/>
</dbReference>
<reference evidence="6" key="1">
    <citation type="submission" date="2020-09" db="EMBL/GenBank/DDBJ databases">
        <title>A novel bacterium of genus Paenibacillus, isolated from South China Sea.</title>
        <authorList>
            <person name="Huang H."/>
            <person name="Mo K."/>
            <person name="Hu Y."/>
        </authorList>
    </citation>
    <scope>NUCLEOTIDE SEQUENCE</scope>
    <source>
        <strain evidence="6">IB182496</strain>
    </source>
</reference>
<dbReference type="InterPro" id="IPR027417">
    <property type="entry name" value="P-loop_NTPase"/>
</dbReference>
<dbReference type="SMART" id="SM00382">
    <property type="entry name" value="AAA"/>
    <property type="match status" value="1"/>
</dbReference>
<keyword evidence="7" id="KW-1185">Reference proteome</keyword>